<feature type="compositionally biased region" description="Polar residues" evidence="1">
    <location>
        <begin position="94"/>
        <end position="103"/>
    </location>
</feature>
<protein>
    <submittedName>
        <fullName evidence="2">Uncharacterized protein</fullName>
    </submittedName>
</protein>
<feature type="region of interest" description="Disordered" evidence="1">
    <location>
        <begin position="1"/>
        <end position="21"/>
    </location>
</feature>
<evidence type="ECO:0000256" key="1">
    <source>
        <dbReference type="SAM" id="MobiDB-lite"/>
    </source>
</evidence>
<dbReference type="AlphaFoldDB" id="A0A2N9I512"/>
<dbReference type="EMBL" id="OIVN01004771">
    <property type="protein sequence ID" value="SPD19164.1"/>
    <property type="molecule type" value="Genomic_DNA"/>
</dbReference>
<accession>A0A2N9I512</accession>
<gene>
    <name evidence="2" type="ORF">FSB_LOCUS47046</name>
</gene>
<organism evidence="2">
    <name type="scientific">Fagus sylvatica</name>
    <name type="common">Beechnut</name>
    <dbReference type="NCBI Taxonomy" id="28930"/>
    <lineage>
        <taxon>Eukaryota</taxon>
        <taxon>Viridiplantae</taxon>
        <taxon>Streptophyta</taxon>
        <taxon>Embryophyta</taxon>
        <taxon>Tracheophyta</taxon>
        <taxon>Spermatophyta</taxon>
        <taxon>Magnoliopsida</taxon>
        <taxon>eudicotyledons</taxon>
        <taxon>Gunneridae</taxon>
        <taxon>Pentapetalae</taxon>
        <taxon>rosids</taxon>
        <taxon>fabids</taxon>
        <taxon>Fagales</taxon>
        <taxon>Fagaceae</taxon>
        <taxon>Fagus</taxon>
    </lineage>
</organism>
<name>A0A2N9I512_FAGSY</name>
<sequence>MAQKPSTEPKVQRGEESPAHLVIKFSLPREGVLKYFENERENGLGIIFPPHLARCSRHGKYPEEDDPPQHQPKPRKCGKAGPPHHPVVHGELSSGPQQTQSLKNDLRRHQLWPMTKRVTKRMRQGTKDTRKLMALPKSVPSEMGNDEKPTGYFLYLLVTVDLGTKASTAAPAGTKMIIKAKKT</sequence>
<feature type="region of interest" description="Disordered" evidence="1">
    <location>
        <begin position="57"/>
        <end position="104"/>
    </location>
</feature>
<evidence type="ECO:0000313" key="2">
    <source>
        <dbReference type="EMBL" id="SPD19164.1"/>
    </source>
</evidence>
<proteinExistence type="predicted"/>
<reference evidence="2" key="1">
    <citation type="submission" date="2018-02" db="EMBL/GenBank/DDBJ databases">
        <authorList>
            <person name="Cohen D.B."/>
            <person name="Kent A.D."/>
        </authorList>
    </citation>
    <scope>NUCLEOTIDE SEQUENCE</scope>
</reference>